<keyword evidence="4 6" id="KW-0696">RNA-directed RNA polymerase</keyword>
<dbReference type="Gene3D" id="3.30.70.270">
    <property type="match status" value="1"/>
</dbReference>
<protein>
    <recommendedName>
        <fullName evidence="4">RNA-directed RNA polymerase</fullName>
        <ecNumber evidence="4">2.7.7.48</ecNumber>
    </recommendedName>
</protein>
<evidence type="ECO:0000256" key="2">
    <source>
        <dbReference type="ARBA" id="ARBA00022695"/>
    </source>
</evidence>
<dbReference type="GO" id="GO:0039694">
    <property type="term" value="P:viral RNA genome replication"/>
    <property type="evidence" value="ECO:0007669"/>
    <property type="project" value="InterPro"/>
</dbReference>
<reference evidence="6" key="1">
    <citation type="submission" date="2019-05" db="EMBL/GenBank/DDBJ databases">
        <title>Metatranscriptomic reconstruction reveals RNA viruses with the potential to shape carbon cycling in soil.</title>
        <authorList>
            <person name="Starr E.P."/>
            <person name="Nuccio E."/>
            <person name="Pett-Ridge J."/>
            <person name="Banfield J.F."/>
            <person name="Firestone M.K."/>
        </authorList>
    </citation>
    <scope>NUCLEOTIDE SEQUENCE</scope>
    <source>
        <strain evidence="6">H4_Bulk_Litter_23_scaffold_3438</strain>
    </source>
</reference>
<dbReference type="InterPro" id="IPR002166">
    <property type="entry name" value="RNA_pol_HCV"/>
</dbReference>
<dbReference type="InterPro" id="IPR043128">
    <property type="entry name" value="Rev_trsase/Diguanyl_cyclase"/>
</dbReference>
<gene>
    <name evidence="6" type="ORF">H4BulkLitter233438_000002</name>
</gene>
<dbReference type="SUPFAM" id="SSF56672">
    <property type="entry name" value="DNA/RNA polymerases"/>
    <property type="match status" value="1"/>
</dbReference>
<name>A0A514D2F2_9VIRU</name>
<dbReference type="GO" id="GO:0000166">
    <property type="term" value="F:nucleotide binding"/>
    <property type="evidence" value="ECO:0007669"/>
    <property type="project" value="UniProtKB-KW"/>
</dbReference>
<keyword evidence="2 4" id="KW-0548">Nucleotidyltransferase</keyword>
<keyword evidence="1 4" id="KW-0808">Transferase</keyword>
<evidence type="ECO:0000256" key="1">
    <source>
        <dbReference type="ARBA" id="ARBA00022679"/>
    </source>
</evidence>
<feature type="domain" description="RdRp catalytic" evidence="5">
    <location>
        <begin position="175"/>
        <end position="292"/>
    </location>
</feature>
<keyword evidence="4" id="KW-0547">Nucleotide-binding</keyword>
<evidence type="ECO:0000256" key="3">
    <source>
        <dbReference type="ARBA" id="ARBA00022953"/>
    </source>
</evidence>
<dbReference type="PROSITE" id="PS50507">
    <property type="entry name" value="RDRP_SSRNA_POS"/>
    <property type="match status" value="1"/>
</dbReference>
<dbReference type="Pfam" id="PF00998">
    <property type="entry name" value="RdRP_3"/>
    <property type="match status" value="1"/>
</dbReference>
<evidence type="ECO:0000313" key="6">
    <source>
        <dbReference type="EMBL" id="QDH87778.1"/>
    </source>
</evidence>
<keyword evidence="3 4" id="KW-0693">Viral RNA replication</keyword>
<sequence>MKASMGPIIMGATLPHPDTSHTATLEAGVVKRIATKMPEPDPEWLAELTTFIDQWLEENCVSLSPDVDLSFEKWLEERPYPEWRKQELREVNESIVKLSLPEKYRKVKLFMKDEDYTTYKHGRGIYVRADEFKVLFGPLCAAIEEDMYSKPEFIKHVPVADRPNYIEDLLTTSADPTGTTDFRSFECSFTEKIQKAVDQRMFLFYCRNLRNSFLRRVYESLAGENTVLNKCFSFKLRAKRMSGEMNTSLNNSFANLMVNKFLIKKLSLGSLRMAVEGDDGISKTSSGRFPTTEDYAKLGFNIEIEVHKDSATASFCGIVYDRDDRINVTDPREVLANFGWASSRYARCGKKKLMALLR</sequence>
<evidence type="ECO:0000259" key="5">
    <source>
        <dbReference type="PROSITE" id="PS50507"/>
    </source>
</evidence>
<dbReference type="GO" id="GO:0003723">
    <property type="term" value="F:RNA binding"/>
    <property type="evidence" value="ECO:0007669"/>
    <property type="project" value="InterPro"/>
</dbReference>
<dbReference type="EC" id="2.7.7.48" evidence="4"/>
<proteinExistence type="predicted"/>
<dbReference type="InterPro" id="IPR007094">
    <property type="entry name" value="RNA-dir_pol_PSvirus"/>
</dbReference>
<comment type="catalytic activity">
    <reaction evidence="4">
        <text>RNA(n) + a ribonucleoside 5'-triphosphate = RNA(n+1) + diphosphate</text>
        <dbReference type="Rhea" id="RHEA:21248"/>
        <dbReference type="Rhea" id="RHEA-COMP:14527"/>
        <dbReference type="Rhea" id="RHEA-COMP:17342"/>
        <dbReference type="ChEBI" id="CHEBI:33019"/>
        <dbReference type="ChEBI" id="CHEBI:61557"/>
        <dbReference type="ChEBI" id="CHEBI:140395"/>
        <dbReference type="EC" id="2.7.7.48"/>
    </reaction>
</comment>
<organism evidence="6">
    <name type="scientific">Riboviria sp</name>
    <dbReference type="NCBI Taxonomy" id="2585031"/>
    <lineage>
        <taxon>Viruses</taxon>
        <taxon>Riboviria</taxon>
    </lineage>
</organism>
<dbReference type="EMBL" id="MN033622">
    <property type="protein sequence ID" value="QDH87778.1"/>
    <property type="molecule type" value="Genomic_DNA"/>
</dbReference>
<evidence type="ECO:0000256" key="4">
    <source>
        <dbReference type="RuleBase" id="RU363062"/>
    </source>
</evidence>
<dbReference type="InterPro" id="IPR043502">
    <property type="entry name" value="DNA/RNA_pol_sf"/>
</dbReference>
<accession>A0A514D2F2</accession>
<dbReference type="GO" id="GO:0003968">
    <property type="term" value="F:RNA-directed RNA polymerase activity"/>
    <property type="evidence" value="ECO:0007669"/>
    <property type="project" value="UniProtKB-KW"/>
</dbReference>